<reference evidence="1 2" key="1">
    <citation type="journal article" date="2014" name="Nat. Commun.">
        <title>Molecular traces of alternative social organization in a termite genome.</title>
        <authorList>
            <person name="Terrapon N."/>
            <person name="Li C."/>
            <person name="Robertson H.M."/>
            <person name="Ji L."/>
            <person name="Meng X."/>
            <person name="Booth W."/>
            <person name="Chen Z."/>
            <person name="Childers C.P."/>
            <person name="Glastad K.M."/>
            <person name="Gokhale K."/>
            <person name="Gowin J."/>
            <person name="Gronenberg W."/>
            <person name="Hermansen R.A."/>
            <person name="Hu H."/>
            <person name="Hunt B.G."/>
            <person name="Huylmans A.K."/>
            <person name="Khalil S.M."/>
            <person name="Mitchell R.D."/>
            <person name="Munoz-Torres M.C."/>
            <person name="Mustard J.A."/>
            <person name="Pan H."/>
            <person name="Reese J.T."/>
            <person name="Scharf M.E."/>
            <person name="Sun F."/>
            <person name="Vogel H."/>
            <person name="Xiao J."/>
            <person name="Yang W."/>
            <person name="Yang Z."/>
            <person name="Yang Z."/>
            <person name="Zhou J."/>
            <person name="Zhu J."/>
            <person name="Brent C.S."/>
            <person name="Elsik C.G."/>
            <person name="Goodisman M.A."/>
            <person name="Liberles D.A."/>
            <person name="Roe R.M."/>
            <person name="Vargo E.L."/>
            <person name="Vilcinskas A."/>
            <person name="Wang J."/>
            <person name="Bornberg-Bauer E."/>
            <person name="Korb J."/>
            <person name="Zhang G."/>
            <person name="Liebig J."/>
        </authorList>
    </citation>
    <scope>NUCLEOTIDE SEQUENCE [LARGE SCALE GENOMIC DNA]</scope>
    <source>
        <tissue evidence="1">Whole organism</tissue>
    </source>
</reference>
<gene>
    <name evidence="1" type="ORF">L798_01038</name>
</gene>
<dbReference type="AlphaFoldDB" id="A0A067QKQ6"/>
<evidence type="ECO:0000313" key="2">
    <source>
        <dbReference type="Proteomes" id="UP000027135"/>
    </source>
</evidence>
<organism evidence="1 2">
    <name type="scientific">Zootermopsis nevadensis</name>
    <name type="common">Dampwood termite</name>
    <dbReference type="NCBI Taxonomy" id="136037"/>
    <lineage>
        <taxon>Eukaryota</taxon>
        <taxon>Metazoa</taxon>
        <taxon>Ecdysozoa</taxon>
        <taxon>Arthropoda</taxon>
        <taxon>Hexapoda</taxon>
        <taxon>Insecta</taxon>
        <taxon>Pterygota</taxon>
        <taxon>Neoptera</taxon>
        <taxon>Polyneoptera</taxon>
        <taxon>Dictyoptera</taxon>
        <taxon>Blattodea</taxon>
        <taxon>Blattoidea</taxon>
        <taxon>Termitoidae</taxon>
        <taxon>Termopsidae</taxon>
        <taxon>Zootermopsis</taxon>
    </lineage>
</organism>
<proteinExistence type="predicted"/>
<dbReference type="InParanoid" id="A0A067QKQ6"/>
<evidence type="ECO:0000313" key="1">
    <source>
        <dbReference type="EMBL" id="KDR08518.1"/>
    </source>
</evidence>
<dbReference type="EMBL" id="KK853323">
    <property type="protein sequence ID" value="KDR08518.1"/>
    <property type="molecule type" value="Genomic_DNA"/>
</dbReference>
<sequence length="101" mass="11682">MFKLRQQVTDIHTASLAIQAGLCGLFDSYEEFISSLVRKQNNKIAEQQTTQQAALDEEDEVTKENATEVCETGLTVERRKSCWKKLKELKMNNKDFKNRLK</sequence>
<name>A0A067QKQ6_ZOONE</name>
<protein>
    <submittedName>
        <fullName evidence="1">Uncharacterized protein</fullName>
    </submittedName>
</protein>
<dbReference type="Proteomes" id="UP000027135">
    <property type="component" value="Unassembled WGS sequence"/>
</dbReference>
<accession>A0A067QKQ6</accession>
<keyword evidence="2" id="KW-1185">Reference proteome</keyword>